<evidence type="ECO:0008006" key="3">
    <source>
        <dbReference type="Google" id="ProtNLM"/>
    </source>
</evidence>
<evidence type="ECO:0000313" key="1">
    <source>
        <dbReference type="EMBL" id="TKD17941.1"/>
    </source>
</evidence>
<dbReference type="OrthoDB" id="7866342at2"/>
<dbReference type="SUPFAM" id="SSF46689">
    <property type="entry name" value="Homeodomain-like"/>
    <property type="match status" value="1"/>
</dbReference>
<dbReference type="Proteomes" id="UP000310597">
    <property type="component" value="Unassembled WGS sequence"/>
</dbReference>
<gene>
    <name evidence="1" type="ORF">FBT96_12415</name>
</gene>
<proteinExistence type="predicted"/>
<accession>A0A4U1JPX2</accession>
<organism evidence="1 2">
    <name type="scientific">Rhodobacter capsulatus</name>
    <name type="common">Rhodopseudomonas capsulata</name>
    <dbReference type="NCBI Taxonomy" id="1061"/>
    <lineage>
        <taxon>Bacteria</taxon>
        <taxon>Pseudomonadati</taxon>
        <taxon>Pseudomonadota</taxon>
        <taxon>Alphaproteobacteria</taxon>
        <taxon>Rhodobacterales</taxon>
        <taxon>Rhodobacter group</taxon>
        <taxon>Rhodobacter</taxon>
    </lineage>
</organism>
<comment type="caution">
    <text evidence="1">The sequence shown here is derived from an EMBL/GenBank/DDBJ whole genome shotgun (WGS) entry which is preliminary data.</text>
</comment>
<dbReference type="RefSeq" id="WP_136907093.1">
    <property type="nucleotide sequence ID" value="NZ_SWJZ01000050.1"/>
</dbReference>
<dbReference type="Pfam" id="PF13384">
    <property type="entry name" value="HTH_23"/>
    <property type="match status" value="1"/>
</dbReference>
<dbReference type="InterPro" id="IPR009057">
    <property type="entry name" value="Homeodomain-like_sf"/>
</dbReference>
<evidence type="ECO:0000313" key="2">
    <source>
        <dbReference type="Proteomes" id="UP000310597"/>
    </source>
</evidence>
<protein>
    <recommendedName>
        <fullName evidence="3">Mor transcription activator domain-containing protein</fullName>
    </recommendedName>
</protein>
<sequence>MTIAPDVPESLVDVAETFGLGVALSLMQHFGGQEVEFPRRKPSAELVKVLGEDAAAKLCHFLSGQRLYVPHGRSRLRRLDVQRLADTGRGRREIAATLGISQRHVRRLANRPPDQLPLFPDD</sequence>
<reference evidence="1 2" key="1">
    <citation type="submission" date="2019-04" db="EMBL/GenBank/DDBJ databases">
        <title>Draft Whole-Genome sequence of the purple photosynthetic bacterium Rhodobacter capsulatus SP108 with an indigenous class A beta-lactamase.</title>
        <authorList>
            <person name="Robertson S."/>
            <person name="Meyer T.E."/>
            <person name="Kyndt J.A."/>
        </authorList>
    </citation>
    <scope>NUCLEOTIDE SEQUENCE [LARGE SCALE GENOMIC DNA]</scope>
    <source>
        <strain evidence="1 2">SP108</strain>
    </source>
</reference>
<name>A0A4U1JPX2_RHOCA</name>
<dbReference type="EMBL" id="SWJZ01000050">
    <property type="protein sequence ID" value="TKD17941.1"/>
    <property type="molecule type" value="Genomic_DNA"/>
</dbReference>
<dbReference type="AlphaFoldDB" id="A0A4U1JPX2"/>